<dbReference type="GO" id="GO:0020037">
    <property type="term" value="F:heme binding"/>
    <property type="evidence" value="ECO:0007669"/>
    <property type="project" value="InterPro"/>
</dbReference>
<dbReference type="RefSeq" id="WP_144903991.1">
    <property type="nucleotide sequence ID" value="NZ_JACHOA010000004.1"/>
</dbReference>
<keyword evidence="2" id="KW-0560">Oxidoreductase</keyword>
<dbReference type="Proteomes" id="UP000538566">
    <property type="component" value="Unassembled WGS sequence"/>
</dbReference>
<dbReference type="GO" id="GO:0004497">
    <property type="term" value="F:monooxygenase activity"/>
    <property type="evidence" value="ECO:0007669"/>
    <property type="project" value="UniProtKB-KW"/>
</dbReference>
<evidence type="ECO:0000313" key="4">
    <source>
        <dbReference type="Proteomes" id="UP000538566"/>
    </source>
</evidence>
<dbReference type="GO" id="GO:0005506">
    <property type="term" value="F:iron ion binding"/>
    <property type="evidence" value="ECO:0007669"/>
    <property type="project" value="InterPro"/>
</dbReference>
<dbReference type="OrthoDB" id="5522954at2"/>
<gene>
    <name evidence="3" type="ORF">GGR37_002510</name>
</gene>
<dbReference type="SUPFAM" id="SSF48264">
    <property type="entry name" value="Cytochrome P450"/>
    <property type="match status" value="1"/>
</dbReference>
<protein>
    <submittedName>
        <fullName evidence="3">Cytochrome P450</fullName>
    </submittedName>
</protein>
<dbReference type="AlphaFoldDB" id="A0A7W7EUQ6"/>
<evidence type="ECO:0000256" key="1">
    <source>
        <dbReference type="ARBA" id="ARBA00010617"/>
    </source>
</evidence>
<organism evidence="3 4">
    <name type="scientific">Novosphingobium taihuense</name>
    <dbReference type="NCBI Taxonomy" id="260085"/>
    <lineage>
        <taxon>Bacteria</taxon>
        <taxon>Pseudomonadati</taxon>
        <taxon>Pseudomonadota</taxon>
        <taxon>Alphaproteobacteria</taxon>
        <taxon>Sphingomonadales</taxon>
        <taxon>Sphingomonadaceae</taxon>
        <taxon>Novosphingobium</taxon>
    </lineage>
</organism>
<dbReference type="InterPro" id="IPR001128">
    <property type="entry name" value="Cyt_P450"/>
</dbReference>
<dbReference type="PANTHER" id="PTHR46696">
    <property type="entry name" value="P450, PUTATIVE (EUROFUNG)-RELATED"/>
    <property type="match status" value="1"/>
</dbReference>
<dbReference type="PRINTS" id="PR00359">
    <property type="entry name" value="BP450"/>
</dbReference>
<dbReference type="PANTHER" id="PTHR46696:SF6">
    <property type="entry name" value="P450, PUTATIVE (EUROFUNG)-RELATED"/>
    <property type="match status" value="1"/>
</dbReference>
<comment type="similarity">
    <text evidence="1 2">Belongs to the cytochrome P450 family.</text>
</comment>
<reference evidence="3 4" key="1">
    <citation type="submission" date="2020-08" db="EMBL/GenBank/DDBJ databases">
        <title>Genomic Encyclopedia of Type Strains, Phase IV (KMG-IV): sequencing the most valuable type-strain genomes for metagenomic binning, comparative biology and taxonomic classification.</title>
        <authorList>
            <person name="Goeker M."/>
        </authorList>
    </citation>
    <scope>NUCLEOTIDE SEQUENCE [LARGE SCALE GENOMIC DNA]</scope>
    <source>
        <strain evidence="3 4">DSM 17507</strain>
    </source>
</reference>
<comment type="caution">
    <text evidence="3">The sequence shown here is derived from an EMBL/GenBank/DDBJ whole genome shotgun (WGS) entry which is preliminary data.</text>
</comment>
<keyword evidence="4" id="KW-1185">Reference proteome</keyword>
<keyword evidence="2" id="KW-0408">Iron</keyword>
<dbReference type="InterPro" id="IPR002397">
    <property type="entry name" value="Cyt_P450_B"/>
</dbReference>
<evidence type="ECO:0000256" key="2">
    <source>
        <dbReference type="RuleBase" id="RU000461"/>
    </source>
</evidence>
<evidence type="ECO:0000313" key="3">
    <source>
        <dbReference type="EMBL" id="MBB4614224.1"/>
    </source>
</evidence>
<dbReference type="InterPro" id="IPR036396">
    <property type="entry name" value="Cyt_P450_sf"/>
</dbReference>
<keyword evidence="2" id="KW-0349">Heme</keyword>
<dbReference type="Pfam" id="PF00067">
    <property type="entry name" value="p450"/>
    <property type="match status" value="1"/>
</dbReference>
<keyword evidence="2" id="KW-0479">Metal-binding</keyword>
<keyword evidence="2" id="KW-0503">Monooxygenase</keyword>
<proteinExistence type="inferred from homology"/>
<accession>A0A7W7EUQ6</accession>
<dbReference type="InterPro" id="IPR017972">
    <property type="entry name" value="Cyt_P450_CS"/>
</dbReference>
<sequence>MGKTQQHSLPIRSQLSGCTVEGKAMNIVYPAGASALADRAAFHNRLRRAGPVSRAGDGDYYLVAGFEAVKTLLEDHGRFSKVDGNQLAPMEHNYALNQDPPSFSRFRAIYNAYMSPKGVRRWADACTEIAEELLDRLEPLGSGDLLDLFGKPLPAAVTAKAVGLPEGQIERYRTWTDAFLGTMIEDPAMQMRIIEEMYAFFDEELERRRATLQASGIDRPAPDHVGTVLGDNLISLLLTTQVGGRYLTDDEIRRTVRGFFLGGVDTTGALILNTLHRLLEQPELWQAVRKDHSLIPAAIEESLRFDPPAFGMFRGTTCDFAMGETELCANSRVLYSIPSANRDPEIFEDPDTFRLDRKPVKGGINHLSFGGGAHFCPGAWTARMEAGIALRLIVERLPKLRLVGPVEHYDLINFWVVRRFPAAWD</sequence>
<dbReference type="GO" id="GO:0016705">
    <property type="term" value="F:oxidoreductase activity, acting on paired donors, with incorporation or reduction of molecular oxygen"/>
    <property type="evidence" value="ECO:0007669"/>
    <property type="project" value="InterPro"/>
</dbReference>
<name>A0A7W7EUQ6_9SPHN</name>
<dbReference type="PROSITE" id="PS00086">
    <property type="entry name" value="CYTOCHROME_P450"/>
    <property type="match status" value="1"/>
</dbReference>
<dbReference type="EMBL" id="JACHOA010000004">
    <property type="protein sequence ID" value="MBB4614224.1"/>
    <property type="molecule type" value="Genomic_DNA"/>
</dbReference>
<dbReference type="Gene3D" id="1.10.630.10">
    <property type="entry name" value="Cytochrome P450"/>
    <property type="match status" value="1"/>
</dbReference>